<dbReference type="RefSeq" id="XP_024340163.1">
    <property type="nucleotide sequence ID" value="XM_024485111.1"/>
</dbReference>
<evidence type="ECO:0000313" key="3">
    <source>
        <dbReference type="Proteomes" id="UP000194127"/>
    </source>
</evidence>
<keyword evidence="3" id="KW-1185">Reference proteome</keyword>
<dbReference type="PANTHER" id="PTHR40465:SF1">
    <property type="entry name" value="DUF6534 DOMAIN-CONTAINING PROTEIN"/>
    <property type="match status" value="1"/>
</dbReference>
<dbReference type="Proteomes" id="UP000194127">
    <property type="component" value="Unassembled WGS sequence"/>
</dbReference>
<dbReference type="OrthoDB" id="2749860at2759"/>
<feature type="transmembrane region" description="Helical" evidence="1">
    <location>
        <begin position="45"/>
        <end position="69"/>
    </location>
</feature>
<feature type="transmembrane region" description="Helical" evidence="1">
    <location>
        <begin position="12"/>
        <end position="33"/>
    </location>
</feature>
<keyword evidence="1" id="KW-0472">Membrane</keyword>
<proteinExistence type="predicted"/>
<dbReference type="EMBL" id="KZ110595">
    <property type="protein sequence ID" value="OSX63369.1"/>
    <property type="molecule type" value="Genomic_DNA"/>
</dbReference>
<dbReference type="PANTHER" id="PTHR40465">
    <property type="entry name" value="CHROMOSOME 1, WHOLE GENOME SHOTGUN SEQUENCE"/>
    <property type="match status" value="1"/>
</dbReference>
<gene>
    <name evidence="2" type="ORF">POSPLADRAFT_1139988</name>
</gene>
<dbReference type="STRING" id="670580.A0A1X6N3Z9"/>
<keyword evidence="1" id="KW-0812">Transmembrane</keyword>
<sequence length="193" mass="21977">MAGIEETFGALLVGVLIGAIFFGVTNLQVYIYFQTYVQDRIWTRATVCYLWVIDALCVAFSFHMMYYYLVICYFDPSGLDTIIWSFKAQAILTSLRFKRKLICQAPTVTSLTNKISWKAVCYEDLGTRYVLPIVVVSTPVSSLNSMVHEAYNLASVFMGTVSNYNRSDKSRMLRNYSSIVKYINGLPERRAIA</sequence>
<keyword evidence="1" id="KW-1133">Transmembrane helix</keyword>
<protein>
    <submittedName>
        <fullName evidence="2">Uncharacterized protein</fullName>
    </submittedName>
</protein>
<dbReference type="AlphaFoldDB" id="A0A1X6N3Z9"/>
<evidence type="ECO:0000313" key="2">
    <source>
        <dbReference type="EMBL" id="OSX63369.1"/>
    </source>
</evidence>
<organism evidence="2 3">
    <name type="scientific">Postia placenta MAD-698-R-SB12</name>
    <dbReference type="NCBI Taxonomy" id="670580"/>
    <lineage>
        <taxon>Eukaryota</taxon>
        <taxon>Fungi</taxon>
        <taxon>Dikarya</taxon>
        <taxon>Basidiomycota</taxon>
        <taxon>Agaricomycotina</taxon>
        <taxon>Agaricomycetes</taxon>
        <taxon>Polyporales</taxon>
        <taxon>Adustoporiaceae</taxon>
        <taxon>Rhodonia</taxon>
    </lineage>
</organism>
<accession>A0A1X6N3Z9</accession>
<dbReference type="GeneID" id="36330060"/>
<name>A0A1X6N3Z9_9APHY</name>
<reference evidence="2 3" key="1">
    <citation type="submission" date="2017-04" db="EMBL/GenBank/DDBJ databases">
        <title>Genome Sequence of the Model Brown-Rot Fungus Postia placenta SB12.</title>
        <authorList>
            <consortium name="DOE Joint Genome Institute"/>
            <person name="Gaskell J."/>
            <person name="Kersten P."/>
            <person name="Larrondo L.F."/>
            <person name="Canessa P."/>
            <person name="Martinez D."/>
            <person name="Hibbett D."/>
            <person name="Schmoll M."/>
            <person name="Kubicek C.P."/>
            <person name="Martinez A.T."/>
            <person name="Yadav J."/>
            <person name="Master E."/>
            <person name="Magnuson J.K."/>
            <person name="James T."/>
            <person name="Yaver D."/>
            <person name="Berka R."/>
            <person name="Labutti K."/>
            <person name="Lipzen A."/>
            <person name="Aerts A."/>
            <person name="Barry K."/>
            <person name="Henrissat B."/>
            <person name="Blanchette R."/>
            <person name="Grigoriev I."/>
            <person name="Cullen D."/>
        </authorList>
    </citation>
    <scope>NUCLEOTIDE SEQUENCE [LARGE SCALE GENOMIC DNA]</scope>
    <source>
        <strain evidence="2 3">MAD-698-R-SB12</strain>
    </source>
</reference>
<evidence type="ECO:0000256" key="1">
    <source>
        <dbReference type="SAM" id="Phobius"/>
    </source>
</evidence>